<dbReference type="InterPro" id="IPR011990">
    <property type="entry name" value="TPR-like_helical_dom_sf"/>
</dbReference>
<comment type="caution">
    <text evidence="2">The sequence shown here is derived from an EMBL/GenBank/DDBJ whole genome shotgun (WGS) entry which is preliminary data.</text>
</comment>
<dbReference type="EMBL" id="JAMTCJ010000002">
    <property type="protein sequence ID" value="MCP2176322.1"/>
    <property type="molecule type" value="Genomic_DNA"/>
</dbReference>
<proteinExistence type="predicted"/>
<evidence type="ECO:0000259" key="1">
    <source>
        <dbReference type="Pfam" id="PF12688"/>
    </source>
</evidence>
<organism evidence="2 3">
    <name type="scientific">Williamsia maris</name>
    <dbReference type="NCBI Taxonomy" id="72806"/>
    <lineage>
        <taxon>Bacteria</taxon>
        <taxon>Bacillati</taxon>
        <taxon>Actinomycetota</taxon>
        <taxon>Actinomycetes</taxon>
        <taxon>Mycobacteriales</taxon>
        <taxon>Nocardiaceae</taxon>
        <taxon>Williamsia</taxon>
    </lineage>
</organism>
<sequence>MSAVDEPARDSVVGTWEARIEEFWRTVDLDNRQDAVARMQRLVSERAPDDPDARFEMGGAYDSCGYEEEAAVEYAAARAHGLGGARLAQLNIQQGSTLRNIGRVDDAVAMLRATEPDPSIGDARAIFLALALRDAGRPDEAVRTAIEALIPHLPRYQRSAAAYARALTEPDDEGRSHTADGAGF</sequence>
<dbReference type="Proteomes" id="UP001206895">
    <property type="component" value="Unassembled WGS sequence"/>
</dbReference>
<evidence type="ECO:0000313" key="3">
    <source>
        <dbReference type="Proteomes" id="UP001206895"/>
    </source>
</evidence>
<gene>
    <name evidence="2" type="ORF">LX13_002141</name>
</gene>
<dbReference type="InterPro" id="IPR041656">
    <property type="entry name" value="TPR_5"/>
</dbReference>
<dbReference type="SUPFAM" id="SSF48452">
    <property type="entry name" value="TPR-like"/>
    <property type="match status" value="1"/>
</dbReference>
<dbReference type="Gene3D" id="1.25.40.10">
    <property type="entry name" value="Tetratricopeptide repeat domain"/>
    <property type="match status" value="1"/>
</dbReference>
<dbReference type="Pfam" id="PF12688">
    <property type="entry name" value="TPR_5"/>
    <property type="match status" value="1"/>
</dbReference>
<evidence type="ECO:0000313" key="2">
    <source>
        <dbReference type="EMBL" id="MCP2176322.1"/>
    </source>
</evidence>
<reference evidence="2 3" key="1">
    <citation type="submission" date="2022-06" db="EMBL/GenBank/DDBJ databases">
        <title>Genomic Encyclopedia of Archaeal and Bacterial Type Strains, Phase II (KMG-II): from individual species to whole genera.</title>
        <authorList>
            <person name="Goeker M."/>
        </authorList>
    </citation>
    <scope>NUCLEOTIDE SEQUENCE [LARGE SCALE GENOMIC DNA]</scope>
    <source>
        <strain evidence="2 3">DSM 44693</strain>
    </source>
</reference>
<protein>
    <submittedName>
        <fullName evidence="2">Tetratrico peptide repeat-containing protein</fullName>
    </submittedName>
</protein>
<feature type="domain" description="Tetratrico peptide repeat group 5" evidence="1">
    <location>
        <begin position="52"/>
        <end position="167"/>
    </location>
</feature>
<keyword evidence="3" id="KW-1185">Reference proteome</keyword>
<name>A0ABT1HDJ7_9NOCA</name>
<accession>A0ABT1HDJ7</accession>